<proteinExistence type="predicted"/>
<dbReference type="RefSeq" id="XP_954910.1">
    <property type="nucleotide sequence ID" value="XM_949817.1"/>
</dbReference>
<keyword evidence="3" id="KW-1185">Reference proteome</keyword>
<dbReference type="OrthoDB" id="363526at2759"/>
<evidence type="ECO:0000256" key="1">
    <source>
        <dbReference type="SAM" id="Coils"/>
    </source>
</evidence>
<dbReference type="EMBL" id="CR940352">
    <property type="protein sequence ID" value="CAI75434.1"/>
    <property type="molecule type" value="Genomic_DNA"/>
</dbReference>
<accession>Q4UCL7</accession>
<organism evidence="2 3">
    <name type="scientific">Theileria annulata</name>
    <dbReference type="NCBI Taxonomy" id="5874"/>
    <lineage>
        <taxon>Eukaryota</taxon>
        <taxon>Sar</taxon>
        <taxon>Alveolata</taxon>
        <taxon>Apicomplexa</taxon>
        <taxon>Aconoidasida</taxon>
        <taxon>Piroplasmida</taxon>
        <taxon>Theileriidae</taxon>
        <taxon>Theileria</taxon>
    </lineage>
</organism>
<evidence type="ECO:0000313" key="2">
    <source>
        <dbReference type="EMBL" id="CAI75434.1"/>
    </source>
</evidence>
<protein>
    <submittedName>
        <fullName evidence="2">Uncharacterized protein</fullName>
    </submittedName>
</protein>
<feature type="coiled-coil region" evidence="1">
    <location>
        <begin position="158"/>
        <end position="192"/>
    </location>
</feature>
<dbReference type="VEuPathDB" id="PiroplasmaDB:TA03390"/>
<dbReference type="KEGG" id="tan:TA03390"/>
<dbReference type="eggNOG" id="ENOG502TN1K">
    <property type="taxonomic scope" value="Eukaryota"/>
</dbReference>
<gene>
    <name evidence="2" type="ORF">TA03390</name>
</gene>
<sequence length="275" mass="32199">MDNILDNIKSIIECVGLVGGENVTMPLNVYCSLVKCALQNSTLGFTTSLLRRDVTLNSNTSFNTEIKNTIDSLLRISNAETENLTKMPMPPEVKKGHLEGELKDSLDKVKSELLQHYSLYYNLEEYDIPTRINLLSQHTIEDTENDYKKYLKKEYKLSDGVMEMVENLKNNFENINERIKLLENELEIEISDPNTREFQYNNSYVFYRKLFGYLRVEWDELENMKEHVRNLYGNLHNQAKINQKKIDVLQKKLQTLKAHTRLVNQRDPNDKRNAN</sequence>
<dbReference type="AlphaFoldDB" id="Q4UCL7"/>
<dbReference type="OMA" id="HYSFYYN"/>
<dbReference type="GeneID" id="3865341"/>
<dbReference type="InParanoid" id="Q4UCL7"/>
<name>Q4UCL7_THEAN</name>
<keyword evidence="1" id="KW-0175">Coiled coil</keyword>
<reference evidence="2 3" key="1">
    <citation type="journal article" date="2005" name="Science">
        <title>Genome of the host-cell transforming parasite Theileria annulata compared with T. parva.</title>
        <authorList>
            <person name="Pain A."/>
            <person name="Renauld H."/>
            <person name="Berriman M."/>
            <person name="Murphy L."/>
            <person name="Yeats C.A."/>
            <person name="Weir W."/>
            <person name="Kerhornou A."/>
            <person name="Aslett M."/>
            <person name="Bishop R."/>
            <person name="Bouchier C."/>
            <person name="Cochet M."/>
            <person name="Coulson R.M.R."/>
            <person name="Cronin A."/>
            <person name="de Villiers E.P."/>
            <person name="Fraser A."/>
            <person name="Fosker N."/>
            <person name="Gardner M."/>
            <person name="Goble A."/>
            <person name="Griffiths-Jones S."/>
            <person name="Harris D.E."/>
            <person name="Katzer F."/>
            <person name="Larke N."/>
            <person name="Lord A."/>
            <person name="Maser P."/>
            <person name="McKellar S."/>
            <person name="Mooney P."/>
            <person name="Morton F."/>
            <person name="Nene V."/>
            <person name="O'Neil S."/>
            <person name="Price C."/>
            <person name="Quail M.A."/>
            <person name="Rabbinowitsch E."/>
            <person name="Rawlings N.D."/>
            <person name="Rutter S."/>
            <person name="Saunders D."/>
            <person name="Seeger K."/>
            <person name="Shah T."/>
            <person name="Squares R."/>
            <person name="Squares S."/>
            <person name="Tivey A."/>
            <person name="Walker A.R."/>
            <person name="Woodward J."/>
            <person name="Dobbelaere D.A.E."/>
            <person name="Langsley G."/>
            <person name="Rajandream M.A."/>
            <person name="McKeever D."/>
            <person name="Shiels B."/>
            <person name="Tait A."/>
            <person name="Barrell B.G."/>
            <person name="Hall N."/>
        </authorList>
    </citation>
    <scope>NUCLEOTIDE SEQUENCE [LARGE SCALE GENOMIC DNA]</scope>
    <source>
        <strain evidence="3">Ankara</strain>
    </source>
</reference>
<evidence type="ECO:0000313" key="3">
    <source>
        <dbReference type="Proteomes" id="UP000001950"/>
    </source>
</evidence>
<dbReference type="Proteomes" id="UP000001950">
    <property type="component" value="Chromosome 3"/>
</dbReference>